<proteinExistence type="predicted"/>
<evidence type="ECO:0000259" key="6">
    <source>
        <dbReference type="PROSITE" id="PS50977"/>
    </source>
</evidence>
<feature type="region of interest" description="Disordered" evidence="5">
    <location>
        <begin position="1"/>
        <end position="20"/>
    </location>
</feature>
<dbReference type="PROSITE" id="PS01081">
    <property type="entry name" value="HTH_TETR_1"/>
    <property type="match status" value="1"/>
</dbReference>
<accession>A0A9X4KII0</accession>
<keyword evidence="1" id="KW-0805">Transcription regulation</keyword>
<dbReference type="Proteomes" id="UP001153387">
    <property type="component" value="Unassembled WGS sequence"/>
</dbReference>
<comment type="caution">
    <text evidence="7">The sequence shown here is derived from an EMBL/GenBank/DDBJ whole genome shotgun (WGS) entry which is preliminary data.</text>
</comment>
<feature type="DNA-binding region" description="H-T-H motif" evidence="4">
    <location>
        <begin position="48"/>
        <end position="67"/>
    </location>
</feature>
<evidence type="ECO:0000256" key="2">
    <source>
        <dbReference type="ARBA" id="ARBA00023125"/>
    </source>
</evidence>
<evidence type="ECO:0000256" key="5">
    <source>
        <dbReference type="SAM" id="MobiDB-lite"/>
    </source>
</evidence>
<dbReference type="Pfam" id="PF00440">
    <property type="entry name" value="TetR_N"/>
    <property type="match status" value="1"/>
</dbReference>
<dbReference type="PANTHER" id="PTHR30055:SF234">
    <property type="entry name" value="HTH-TYPE TRANSCRIPTIONAL REGULATOR BETI"/>
    <property type="match status" value="1"/>
</dbReference>
<dbReference type="GO" id="GO:0003700">
    <property type="term" value="F:DNA-binding transcription factor activity"/>
    <property type="evidence" value="ECO:0007669"/>
    <property type="project" value="TreeGrafter"/>
</dbReference>
<dbReference type="GO" id="GO:0000976">
    <property type="term" value="F:transcription cis-regulatory region binding"/>
    <property type="evidence" value="ECO:0007669"/>
    <property type="project" value="TreeGrafter"/>
</dbReference>
<dbReference type="EMBL" id="JAPDHZ010000003">
    <property type="protein sequence ID" value="MDG0792466.1"/>
    <property type="molecule type" value="Genomic_DNA"/>
</dbReference>
<keyword evidence="8" id="KW-1185">Reference proteome</keyword>
<dbReference type="RefSeq" id="WP_277566264.1">
    <property type="nucleotide sequence ID" value="NZ_JAPDHZ010000003.1"/>
</dbReference>
<sequence length="211" mass="23301">MSTDMDADRGTSINAAASQRDRRSRRTVRLLKQSFRELVEEKGFEAVTVRDIAERADVNRGTFYAHFPDKYGLLDLIIREKLHTLLGSRLGPDAGWRRSDLRLAIAAALDHFADVYSGCRRRESFHPLFEQAVQQELAALFRRWLAAVPAPPEAWPVPAMTVASAASWAIFGAANEWAREKQAVSAEDMSDRLLAVILGGAAALTPGGLPD</sequence>
<dbReference type="InterPro" id="IPR023772">
    <property type="entry name" value="DNA-bd_HTH_TetR-type_CS"/>
</dbReference>
<evidence type="ECO:0000256" key="3">
    <source>
        <dbReference type="ARBA" id="ARBA00023163"/>
    </source>
</evidence>
<name>A0A9X4KII0_9BACL</name>
<dbReference type="SUPFAM" id="SSF46689">
    <property type="entry name" value="Homeodomain-like"/>
    <property type="match status" value="1"/>
</dbReference>
<dbReference type="InterPro" id="IPR009057">
    <property type="entry name" value="Homeodomain-like_sf"/>
</dbReference>
<evidence type="ECO:0000313" key="8">
    <source>
        <dbReference type="Proteomes" id="UP001153387"/>
    </source>
</evidence>
<dbReference type="Gene3D" id="1.10.357.10">
    <property type="entry name" value="Tetracycline Repressor, domain 2"/>
    <property type="match status" value="1"/>
</dbReference>
<evidence type="ECO:0000313" key="7">
    <source>
        <dbReference type="EMBL" id="MDG0792466.1"/>
    </source>
</evidence>
<dbReference type="PANTHER" id="PTHR30055">
    <property type="entry name" value="HTH-TYPE TRANSCRIPTIONAL REGULATOR RUTR"/>
    <property type="match status" value="1"/>
</dbReference>
<reference evidence="7 8" key="1">
    <citation type="submission" date="2022-10" db="EMBL/GenBank/DDBJ databases">
        <title>Comparative genomic analysis of Cohnella hashimotonis sp. nov., isolated from the International Space Station.</title>
        <authorList>
            <person name="Simpson A."/>
            <person name="Venkateswaran K."/>
        </authorList>
    </citation>
    <scope>NUCLEOTIDE SEQUENCE [LARGE SCALE GENOMIC DNA]</scope>
    <source>
        <strain evidence="7 8">DSM 18997</strain>
    </source>
</reference>
<dbReference type="InterPro" id="IPR001647">
    <property type="entry name" value="HTH_TetR"/>
</dbReference>
<evidence type="ECO:0000256" key="4">
    <source>
        <dbReference type="PROSITE-ProRule" id="PRU00335"/>
    </source>
</evidence>
<dbReference type="PRINTS" id="PR00455">
    <property type="entry name" value="HTHTETR"/>
</dbReference>
<keyword evidence="2 4" id="KW-0238">DNA-binding</keyword>
<gene>
    <name evidence="7" type="ORF">OMP38_17470</name>
</gene>
<organism evidence="7 8">
    <name type="scientific">Cohnella ginsengisoli</name>
    <dbReference type="NCBI Taxonomy" id="425004"/>
    <lineage>
        <taxon>Bacteria</taxon>
        <taxon>Bacillati</taxon>
        <taxon>Bacillota</taxon>
        <taxon>Bacilli</taxon>
        <taxon>Bacillales</taxon>
        <taxon>Paenibacillaceae</taxon>
        <taxon>Cohnella</taxon>
    </lineage>
</organism>
<keyword evidence="3" id="KW-0804">Transcription</keyword>
<protein>
    <submittedName>
        <fullName evidence="7">TetR/AcrR family transcriptional regulator</fullName>
    </submittedName>
</protein>
<dbReference type="AlphaFoldDB" id="A0A9X4KII0"/>
<dbReference type="PROSITE" id="PS50977">
    <property type="entry name" value="HTH_TETR_2"/>
    <property type="match status" value="1"/>
</dbReference>
<evidence type="ECO:0000256" key="1">
    <source>
        <dbReference type="ARBA" id="ARBA00023015"/>
    </source>
</evidence>
<feature type="domain" description="HTH tetR-type" evidence="6">
    <location>
        <begin position="25"/>
        <end position="85"/>
    </location>
</feature>
<dbReference type="InterPro" id="IPR050109">
    <property type="entry name" value="HTH-type_TetR-like_transc_reg"/>
</dbReference>